<dbReference type="InterPro" id="IPR050464">
    <property type="entry name" value="Zeta_carotene_desat/Oxidored"/>
</dbReference>
<keyword evidence="9 11" id="KW-0560">Oxidoreductase</keyword>
<keyword evidence="7 11" id="KW-0285">Flavoprotein</keyword>
<comment type="similarity">
    <text evidence="4 11">Belongs to the protoporphyrinogen/coproporphyrinogen oxidase family. Coproporphyrinogen III oxidase subfamily.</text>
</comment>
<evidence type="ECO:0000256" key="4">
    <source>
        <dbReference type="ARBA" id="ARBA00008310"/>
    </source>
</evidence>
<keyword evidence="8 11" id="KW-0274">FAD</keyword>
<evidence type="ECO:0000259" key="12">
    <source>
        <dbReference type="Pfam" id="PF01593"/>
    </source>
</evidence>
<dbReference type="AlphaFoldDB" id="A0A1G8N584"/>
<evidence type="ECO:0000313" key="13">
    <source>
        <dbReference type="EMBL" id="SDI75364.1"/>
    </source>
</evidence>
<dbReference type="UniPathway" id="UPA00252"/>
<dbReference type="Gene3D" id="1.10.3110.10">
    <property type="entry name" value="protoporphyrinogen ix oxidase, domain 3"/>
    <property type="match status" value="1"/>
</dbReference>
<evidence type="ECO:0000256" key="2">
    <source>
        <dbReference type="ARBA" id="ARBA00001974"/>
    </source>
</evidence>
<reference evidence="13 14" key="1">
    <citation type="submission" date="2016-10" db="EMBL/GenBank/DDBJ databases">
        <authorList>
            <person name="de Groot N.N."/>
        </authorList>
    </citation>
    <scope>NUCLEOTIDE SEQUENCE [LARGE SCALE GENOMIC DNA]</scope>
    <source>
        <strain evidence="14">P4B,CCM 7963,CECT 7998,DSM 25260,IBRC-M 10614,KCTC 13821</strain>
    </source>
</reference>
<dbReference type="InterPro" id="IPR002937">
    <property type="entry name" value="Amino_oxidase"/>
</dbReference>
<evidence type="ECO:0000256" key="9">
    <source>
        <dbReference type="ARBA" id="ARBA00023002"/>
    </source>
</evidence>
<name>A0A1G8N584_9BACI</name>
<dbReference type="EMBL" id="FNDU01000011">
    <property type="protein sequence ID" value="SDI75364.1"/>
    <property type="molecule type" value="Genomic_DNA"/>
</dbReference>
<keyword evidence="14" id="KW-1185">Reference proteome</keyword>
<keyword evidence="10 11" id="KW-0350">Heme biosynthesis</keyword>
<organism evidence="13 14">
    <name type="scientific">Alteribacillus bidgolensis</name>
    <dbReference type="NCBI Taxonomy" id="930129"/>
    <lineage>
        <taxon>Bacteria</taxon>
        <taxon>Bacillati</taxon>
        <taxon>Bacillota</taxon>
        <taxon>Bacilli</taxon>
        <taxon>Bacillales</taxon>
        <taxon>Bacillaceae</taxon>
        <taxon>Alteribacillus</taxon>
    </lineage>
</organism>
<dbReference type="PANTHER" id="PTHR42923">
    <property type="entry name" value="PROTOPORPHYRINOGEN OXIDASE"/>
    <property type="match status" value="1"/>
</dbReference>
<dbReference type="PANTHER" id="PTHR42923:SF3">
    <property type="entry name" value="PROTOPORPHYRINOGEN OXIDASE"/>
    <property type="match status" value="1"/>
</dbReference>
<evidence type="ECO:0000256" key="5">
    <source>
        <dbReference type="ARBA" id="ARBA00012402"/>
    </source>
</evidence>
<dbReference type="Gene3D" id="3.50.50.60">
    <property type="entry name" value="FAD/NAD(P)-binding domain"/>
    <property type="match status" value="1"/>
</dbReference>
<evidence type="ECO:0000313" key="14">
    <source>
        <dbReference type="Proteomes" id="UP000199017"/>
    </source>
</evidence>
<protein>
    <recommendedName>
        <fullName evidence="6 11">Coproporphyrinogen III oxidase</fullName>
        <ecNumber evidence="5 11">1.3.3.15</ecNumber>
    </recommendedName>
</protein>
<accession>A0A1G8N584</accession>
<evidence type="ECO:0000256" key="3">
    <source>
        <dbReference type="ARBA" id="ARBA00004744"/>
    </source>
</evidence>
<dbReference type="GO" id="GO:0005737">
    <property type="term" value="C:cytoplasm"/>
    <property type="evidence" value="ECO:0007669"/>
    <property type="project" value="UniProtKB-SubCell"/>
</dbReference>
<comment type="pathway">
    <text evidence="3 11">Porphyrin-containing compound metabolism; protoheme biosynthesis.</text>
</comment>
<dbReference type="InterPro" id="IPR036188">
    <property type="entry name" value="FAD/NAD-bd_sf"/>
</dbReference>
<proteinExistence type="inferred from homology"/>
<evidence type="ECO:0000256" key="11">
    <source>
        <dbReference type="RuleBase" id="RU364052"/>
    </source>
</evidence>
<dbReference type="EC" id="1.3.3.15" evidence="5 11"/>
<comment type="function">
    <text evidence="11">Involved in coproporphyrin-dependent heme b biosynthesis. Catalyzes the oxidation of coproporphyrinogen III to coproporphyrin III.</text>
</comment>
<dbReference type="NCBIfam" id="NF008845">
    <property type="entry name" value="PRK11883.1-5"/>
    <property type="match status" value="1"/>
</dbReference>
<dbReference type="Gene3D" id="3.90.660.20">
    <property type="entry name" value="Protoporphyrinogen oxidase, mitochondrial, domain 2"/>
    <property type="match status" value="1"/>
</dbReference>
<dbReference type="RefSeq" id="WP_091586939.1">
    <property type="nucleotide sequence ID" value="NZ_FNDU01000011.1"/>
</dbReference>
<dbReference type="OrthoDB" id="9805195at2"/>
<gene>
    <name evidence="13" type="ORF">SAMN05216352_111112</name>
</gene>
<evidence type="ECO:0000256" key="1">
    <source>
        <dbReference type="ARBA" id="ARBA00001755"/>
    </source>
</evidence>
<evidence type="ECO:0000256" key="8">
    <source>
        <dbReference type="ARBA" id="ARBA00022827"/>
    </source>
</evidence>
<dbReference type="InterPro" id="IPR004572">
    <property type="entry name" value="Protoporphyrinogen_oxidase"/>
</dbReference>
<comment type="subcellular location">
    <subcellularLocation>
        <location evidence="11">Cytoplasm</location>
    </subcellularLocation>
</comment>
<keyword evidence="11" id="KW-0963">Cytoplasm</keyword>
<evidence type="ECO:0000256" key="10">
    <source>
        <dbReference type="ARBA" id="ARBA00023133"/>
    </source>
</evidence>
<dbReference type="GO" id="GO:0004729">
    <property type="term" value="F:oxygen-dependent protoporphyrinogen oxidase activity"/>
    <property type="evidence" value="ECO:0007669"/>
    <property type="project" value="UniProtKB-UniRule"/>
</dbReference>
<comment type="cofactor">
    <cofactor evidence="2 11">
        <name>FAD</name>
        <dbReference type="ChEBI" id="CHEBI:57692"/>
    </cofactor>
</comment>
<dbReference type="GO" id="GO:0006783">
    <property type="term" value="P:heme biosynthetic process"/>
    <property type="evidence" value="ECO:0007669"/>
    <property type="project" value="UniProtKB-UniRule"/>
</dbReference>
<dbReference type="SUPFAM" id="SSF54373">
    <property type="entry name" value="FAD-linked reductases, C-terminal domain"/>
    <property type="match status" value="1"/>
</dbReference>
<evidence type="ECO:0000256" key="6">
    <source>
        <dbReference type="ARBA" id="ARBA00019046"/>
    </source>
</evidence>
<dbReference type="Pfam" id="PF01593">
    <property type="entry name" value="Amino_oxidase"/>
    <property type="match status" value="1"/>
</dbReference>
<sequence length="463" mass="51270">MKVAIIGGGITGLTAAYYLQKETMSQNINMDYHLYESSSQLGGKIQTDYHNGFIIEQGPDSFLARKESAAKLAKEVGLEHELIFNNAGKAYVLKGQTLHPIPGGAIMGIPTKLGPFLTTSLFSPAGKTRAALDLFLPKSSTNNDQSLGGFFRRRLGSEVVDNLIEPLLSGIYAGDIDRLSLQSTFPQFHQVEQKHRSLILGMKASRPLEKSQEKKTGAFQTLRNGLQSLVDGLENHLDEDAINKNKTLEQIVPEQSQYKLLFTDGDSKIFDRVILATPPHVNAKLFNDKETQHLFSSITSTSVATVAMAFEEEQIPEDFNGTGFVVSKKSDYTITACTWTHLKWEHTAPKGKALLRCYVGKPGGESIVEEDDESIIEVVLKDLNKVMNVNGRPEYYKITRWRNSMPQYEVDHAIQMDKIKNTIQASYPGVFVAGAAYEGVGLPDCINQGEDVIHQLLTSLNEK</sequence>
<dbReference type="SUPFAM" id="SSF51905">
    <property type="entry name" value="FAD/NAD(P)-binding domain"/>
    <property type="match status" value="1"/>
</dbReference>
<dbReference type="STRING" id="930129.SAMN05216352_111112"/>
<dbReference type="Proteomes" id="UP000199017">
    <property type="component" value="Unassembled WGS sequence"/>
</dbReference>
<comment type="catalytic activity">
    <reaction evidence="1">
        <text>coproporphyrinogen III + 3 O2 = coproporphyrin III + 3 H2O2</text>
        <dbReference type="Rhea" id="RHEA:43436"/>
        <dbReference type="ChEBI" id="CHEBI:15379"/>
        <dbReference type="ChEBI" id="CHEBI:16240"/>
        <dbReference type="ChEBI" id="CHEBI:57309"/>
        <dbReference type="ChEBI" id="CHEBI:131725"/>
        <dbReference type="EC" id="1.3.3.15"/>
    </reaction>
    <physiologicalReaction direction="left-to-right" evidence="1">
        <dbReference type="Rhea" id="RHEA:43437"/>
    </physiologicalReaction>
</comment>
<feature type="domain" description="Amine oxidase" evidence="12">
    <location>
        <begin position="10"/>
        <end position="450"/>
    </location>
</feature>
<evidence type="ECO:0000256" key="7">
    <source>
        <dbReference type="ARBA" id="ARBA00022630"/>
    </source>
</evidence>
<dbReference type="NCBIfam" id="TIGR00562">
    <property type="entry name" value="proto_IX_ox"/>
    <property type="match status" value="1"/>
</dbReference>